<dbReference type="Proteomes" id="UP001075354">
    <property type="component" value="Chromosome 9"/>
</dbReference>
<feature type="binding site" evidence="8">
    <location>
        <position position="184"/>
    </location>
    <ligand>
        <name>Zn(2+)</name>
        <dbReference type="ChEBI" id="CHEBI:29105"/>
        <label>1</label>
    </ligand>
</feature>
<dbReference type="SMART" id="SM00235">
    <property type="entry name" value="ZnMc"/>
    <property type="match status" value="1"/>
</dbReference>
<keyword evidence="5 8" id="KW-0862">Zinc</keyword>
<dbReference type="InterPro" id="IPR001818">
    <property type="entry name" value="Pept_M10_metallopeptidase"/>
</dbReference>
<dbReference type="InterPro" id="IPR006026">
    <property type="entry name" value="Peptidase_Metallo"/>
</dbReference>
<evidence type="ECO:0000256" key="9">
    <source>
        <dbReference type="SAM" id="SignalP"/>
    </source>
</evidence>
<evidence type="ECO:0000256" key="7">
    <source>
        <dbReference type="PIRSR" id="PIRSR621190-1"/>
    </source>
</evidence>
<dbReference type="GO" id="GO:0030198">
    <property type="term" value="P:extracellular matrix organization"/>
    <property type="evidence" value="ECO:0007669"/>
    <property type="project" value="TreeGrafter"/>
</dbReference>
<evidence type="ECO:0000256" key="4">
    <source>
        <dbReference type="ARBA" id="ARBA00022801"/>
    </source>
</evidence>
<feature type="binding site" evidence="8">
    <location>
        <position position="178"/>
    </location>
    <ligand>
        <name>Ca(2+)</name>
        <dbReference type="ChEBI" id="CHEBI:29108"/>
        <label>3</label>
    </ligand>
</feature>
<feature type="binding site" evidence="8">
    <location>
        <position position="193"/>
    </location>
    <ligand>
        <name>Ca(2+)</name>
        <dbReference type="ChEBI" id="CHEBI:29108"/>
        <label>2</label>
    </ligand>
</feature>
<evidence type="ECO:0000256" key="6">
    <source>
        <dbReference type="ARBA" id="ARBA00023049"/>
    </source>
</evidence>
<evidence type="ECO:0000259" key="10">
    <source>
        <dbReference type="SMART" id="SM00235"/>
    </source>
</evidence>
<evidence type="ECO:0000256" key="5">
    <source>
        <dbReference type="ARBA" id="ARBA00022833"/>
    </source>
</evidence>
<comment type="caution">
    <text evidence="11">The sequence shown here is derived from an EMBL/GenBank/DDBJ whole genome shotgun (WGS) entry which is preliminary data.</text>
</comment>
<dbReference type="GO" id="GO:0005615">
    <property type="term" value="C:extracellular space"/>
    <property type="evidence" value="ECO:0007669"/>
    <property type="project" value="TreeGrafter"/>
</dbReference>
<evidence type="ECO:0000256" key="2">
    <source>
        <dbReference type="ARBA" id="ARBA00022670"/>
    </source>
</evidence>
<evidence type="ECO:0000313" key="15">
    <source>
        <dbReference type="Proteomes" id="UP001075354"/>
    </source>
</evidence>
<dbReference type="GO" id="GO:0031012">
    <property type="term" value="C:extracellular matrix"/>
    <property type="evidence" value="ECO:0007669"/>
    <property type="project" value="InterPro"/>
</dbReference>
<dbReference type="GO" id="GO:0030574">
    <property type="term" value="P:collagen catabolic process"/>
    <property type="evidence" value="ECO:0007669"/>
    <property type="project" value="TreeGrafter"/>
</dbReference>
<feature type="binding site" evidence="8">
    <location>
        <position position="231"/>
    </location>
    <ligand>
        <name>Zn(2+)</name>
        <dbReference type="ChEBI" id="CHEBI:29105"/>
        <label>2</label>
        <note>catalytic</note>
    </ligand>
</feature>
<keyword evidence="4" id="KW-0378">Hydrolase</keyword>
<evidence type="ECO:0000256" key="1">
    <source>
        <dbReference type="ARBA" id="ARBA00010370"/>
    </source>
</evidence>
<dbReference type="PRINTS" id="PR00138">
    <property type="entry name" value="MATRIXIN"/>
</dbReference>
<dbReference type="InterPro" id="IPR036365">
    <property type="entry name" value="PGBD-like_sf"/>
</dbReference>
<feature type="active site" evidence="7">
    <location>
        <position position="214"/>
    </location>
</feature>
<evidence type="ECO:0000256" key="8">
    <source>
        <dbReference type="PIRSR" id="PIRSR621190-2"/>
    </source>
</evidence>
<feature type="binding site" evidence="8">
    <location>
        <position position="198"/>
    </location>
    <ligand>
        <name>Ca(2+)</name>
        <dbReference type="ChEBI" id="CHEBI:29108"/>
        <label>1</label>
    </ligand>
</feature>
<dbReference type="InterPro" id="IPR024079">
    <property type="entry name" value="MetalloPept_cat_dom_sf"/>
</dbReference>
<dbReference type="AlphaFoldDB" id="A0AAV7XGU8"/>
<dbReference type="EMBL" id="JAPTSV010000001">
    <property type="protein sequence ID" value="KAJ1532121.1"/>
    <property type="molecule type" value="Genomic_DNA"/>
</dbReference>
<reference evidence="11" key="1">
    <citation type="submission" date="2022-12" db="EMBL/GenBank/DDBJ databases">
        <title>Chromosome-level genome assembly of the bean flower thrips Megalurothrips usitatus.</title>
        <authorList>
            <person name="Ma L."/>
            <person name="Liu Q."/>
            <person name="Li H."/>
            <person name="Cai W."/>
        </authorList>
    </citation>
    <scope>NUCLEOTIDE SEQUENCE</scope>
    <source>
        <strain evidence="11">Cailab_2022a</strain>
    </source>
</reference>
<accession>A0AAV7XGU8</accession>
<gene>
    <name evidence="13" type="ORF">ONE63_000320</name>
    <name evidence="14" type="ORF">ONE63_000747</name>
    <name evidence="11" type="ORF">ONE63_002133</name>
    <name evidence="12" type="ORF">ONE63_011153</name>
</gene>
<feature type="binding site" description="in inhibited form" evidence="8">
    <location>
        <position position="84"/>
    </location>
    <ligand>
        <name>Zn(2+)</name>
        <dbReference type="ChEBI" id="CHEBI:29105"/>
        <label>2</label>
        <note>catalytic</note>
    </ligand>
</feature>
<name>A0AAV7XGU8_9NEOP</name>
<feature type="binding site" evidence="8">
    <location>
        <position position="191"/>
    </location>
    <ligand>
        <name>Ca(2+)</name>
        <dbReference type="ChEBI" id="CHEBI:29108"/>
        <label>2</label>
    </ligand>
</feature>
<feature type="binding site" evidence="8">
    <location>
        <position position="217"/>
    </location>
    <ligand>
        <name>Zn(2+)</name>
        <dbReference type="ChEBI" id="CHEBI:29105"/>
        <label>2</label>
        <note>catalytic</note>
    </ligand>
</feature>
<dbReference type="GO" id="GO:0006508">
    <property type="term" value="P:proteolysis"/>
    <property type="evidence" value="ECO:0007669"/>
    <property type="project" value="UniProtKB-KW"/>
</dbReference>
<dbReference type="GO" id="GO:0004222">
    <property type="term" value="F:metalloendopeptidase activity"/>
    <property type="evidence" value="ECO:0007669"/>
    <property type="project" value="InterPro"/>
</dbReference>
<feature type="chain" id="PRO_5044715971" description="Peptidase metallopeptidase domain-containing protein" evidence="9">
    <location>
        <begin position="19"/>
        <end position="260"/>
    </location>
</feature>
<dbReference type="EMBL" id="JAPTSV010000011">
    <property type="protein sequence ID" value="KAJ1522997.1"/>
    <property type="molecule type" value="Genomic_DNA"/>
</dbReference>
<comment type="cofactor">
    <cofactor evidence="8">
        <name>Ca(2+)</name>
        <dbReference type="ChEBI" id="CHEBI:29108"/>
    </cofactor>
    <text evidence="8">Can bind about 5 Ca(2+) ions per subunit.</text>
</comment>
<protein>
    <recommendedName>
        <fullName evidence="10">Peptidase metallopeptidase domain-containing protein</fullName>
    </recommendedName>
</protein>
<dbReference type="Gene3D" id="3.40.390.10">
    <property type="entry name" value="Collagenase (Catalytic Domain)"/>
    <property type="match status" value="1"/>
</dbReference>
<evidence type="ECO:0000313" key="11">
    <source>
        <dbReference type="EMBL" id="KAJ1522997.1"/>
    </source>
</evidence>
<feature type="binding site" evidence="8">
    <location>
        <position position="171"/>
    </location>
    <ligand>
        <name>Zn(2+)</name>
        <dbReference type="ChEBI" id="CHEBI:29105"/>
        <label>1</label>
    </ligand>
</feature>
<evidence type="ECO:0000256" key="3">
    <source>
        <dbReference type="ARBA" id="ARBA00022723"/>
    </source>
</evidence>
<organism evidence="11 15">
    <name type="scientific">Megalurothrips usitatus</name>
    <name type="common">bean blossom thrips</name>
    <dbReference type="NCBI Taxonomy" id="439358"/>
    <lineage>
        <taxon>Eukaryota</taxon>
        <taxon>Metazoa</taxon>
        <taxon>Ecdysozoa</taxon>
        <taxon>Arthropoda</taxon>
        <taxon>Hexapoda</taxon>
        <taxon>Insecta</taxon>
        <taxon>Pterygota</taxon>
        <taxon>Neoptera</taxon>
        <taxon>Paraneoptera</taxon>
        <taxon>Thysanoptera</taxon>
        <taxon>Terebrantia</taxon>
        <taxon>Thripoidea</taxon>
        <taxon>Thripidae</taxon>
        <taxon>Megalurothrips</taxon>
    </lineage>
</organism>
<feature type="binding site" evidence="8">
    <location>
        <position position="195"/>
    </location>
    <ligand>
        <name>Zn(2+)</name>
        <dbReference type="ChEBI" id="CHEBI:29105"/>
        <label>1</label>
    </ligand>
</feature>
<keyword evidence="3 8" id="KW-0479">Metal-binding</keyword>
<evidence type="ECO:0000313" key="12">
    <source>
        <dbReference type="EMBL" id="KAJ1524670.1"/>
    </source>
</evidence>
<keyword evidence="8" id="KW-0106">Calcium</keyword>
<dbReference type="SUPFAM" id="SSF47090">
    <property type="entry name" value="PGBD-like"/>
    <property type="match status" value="1"/>
</dbReference>
<comment type="similarity">
    <text evidence="1">Belongs to the peptidase M10A family.</text>
</comment>
<sequence length="260" mass="27763">MSIARVTVLITALSVTGAAPAPPPFVVTYLRALGFVSSDRPGGVAGGSSLVTPSVLRLAQEELGLSPTGVLDAVTLDMFSQQRCGVSPTWLAAPSPPGRTRRFALMGSRWRPAVLTYKVSVYSLTVPKATVDRTLSTVLDHFSSSTKLKFAAAVPGDTEWNLDIRFTGDDHGCSSVFDATVLAHAFPPEFGGDLHVRDAVDFNTTSLTYVLGHELAHSLGVHHSNRADALMYPVYRDVDPLSPLLSGDDLRALQLLYGQA</sequence>
<comment type="cofactor">
    <cofactor evidence="8">
        <name>Zn(2+)</name>
        <dbReference type="ChEBI" id="CHEBI:29105"/>
    </cofactor>
    <text evidence="8">Binds 2 Zn(2+) ions per subunit.</text>
</comment>
<dbReference type="GO" id="GO:0008270">
    <property type="term" value="F:zinc ion binding"/>
    <property type="evidence" value="ECO:0007669"/>
    <property type="project" value="InterPro"/>
</dbReference>
<feature type="domain" description="Peptidase metallopeptidase" evidence="10">
    <location>
        <begin position="106"/>
        <end position="259"/>
    </location>
</feature>
<feature type="signal peptide" evidence="9">
    <location>
        <begin position="1"/>
        <end position="18"/>
    </location>
</feature>
<feature type="binding site" evidence="8">
    <location>
        <position position="213"/>
    </location>
    <ligand>
        <name>Zn(2+)</name>
        <dbReference type="ChEBI" id="CHEBI:29105"/>
        <label>2</label>
        <note>catalytic</note>
    </ligand>
</feature>
<dbReference type="PANTHER" id="PTHR10201">
    <property type="entry name" value="MATRIX METALLOPROTEINASE"/>
    <property type="match status" value="1"/>
</dbReference>
<dbReference type="Pfam" id="PF00413">
    <property type="entry name" value="Peptidase_M10"/>
    <property type="match status" value="1"/>
</dbReference>
<keyword evidence="6" id="KW-0482">Metalloprotease</keyword>
<evidence type="ECO:0000313" key="13">
    <source>
        <dbReference type="EMBL" id="KAJ1531649.1"/>
    </source>
</evidence>
<dbReference type="InterPro" id="IPR021190">
    <property type="entry name" value="Pept_M10A"/>
</dbReference>
<keyword evidence="2" id="KW-0645">Protease</keyword>
<dbReference type="Proteomes" id="UP001075354">
    <property type="component" value="Chromosome 11"/>
</dbReference>
<dbReference type="EMBL" id="JAPTSV010000009">
    <property type="protein sequence ID" value="KAJ1524670.1"/>
    <property type="molecule type" value="Genomic_DNA"/>
</dbReference>
<proteinExistence type="inferred from homology"/>
<dbReference type="Proteomes" id="UP001075354">
    <property type="component" value="Chromosome 1"/>
</dbReference>
<dbReference type="SUPFAM" id="SSF55486">
    <property type="entry name" value="Metalloproteases ('zincins'), catalytic domain"/>
    <property type="match status" value="1"/>
</dbReference>
<keyword evidence="15" id="KW-1185">Reference proteome</keyword>
<keyword evidence="9" id="KW-0732">Signal</keyword>
<evidence type="ECO:0000313" key="14">
    <source>
        <dbReference type="EMBL" id="KAJ1532121.1"/>
    </source>
</evidence>
<dbReference type="EMBL" id="JAPTSV010000001">
    <property type="protein sequence ID" value="KAJ1531649.1"/>
    <property type="molecule type" value="Genomic_DNA"/>
</dbReference>
<feature type="binding site" evidence="8">
    <location>
        <position position="223"/>
    </location>
    <ligand>
        <name>Zn(2+)</name>
        <dbReference type="ChEBI" id="CHEBI:29105"/>
        <label>2</label>
        <note>catalytic</note>
    </ligand>
</feature>
<dbReference type="PANTHER" id="PTHR10201:SF294">
    <property type="entry name" value="MATRIX METALLOPROTEINASE 16"/>
    <property type="match status" value="1"/>
</dbReference>